<feature type="domain" description="Glycosyl transferase family 1" evidence="1">
    <location>
        <begin position="643"/>
        <end position="801"/>
    </location>
</feature>
<gene>
    <name evidence="3" type="ORF">JYU06_00590</name>
</gene>
<protein>
    <submittedName>
        <fullName evidence="3">Glycosyltransferase</fullName>
    </submittedName>
</protein>
<evidence type="ECO:0000259" key="2">
    <source>
        <dbReference type="Pfam" id="PF13439"/>
    </source>
</evidence>
<dbReference type="InterPro" id="IPR028098">
    <property type="entry name" value="Glyco_trans_4-like_N"/>
</dbReference>
<dbReference type="Proteomes" id="UP000717534">
    <property type="component" value="Unassembled WGS sequence"/>
</dbReference>
<dbReference type="Pfam" id="PF00534">
    <property type="entry name" value="Glycos_transf_1"/>
    <property type="match status" value="1"/>
</dbReference>
<dbReference type="SUPFAM" id="SSF53756">
    <property type="entry name" value="UDP-Glycosyltransferase/glycogen phosphorylase"/>
    <property type="match status" value="1"/>
</dbReference>
<proteinExistence type="predicted"/>
<sequence>MKANMKPMQIIRSRNDQQEWLQKPGYKIDLHSHTHFSSKPTNYLTKKLAIGECVTDPEEAYRSALDMGLSMYTCTDHDTIEGNLLLRSKGYHVPISVEVTASFPHNNHKKRCKIHVLTYELNPEKAEAIFKDIGKLRHNIYDLIHYYDQNDILYMAAHPFYSVNDRITVDIFEKMLLLFNHFEINGSKGEKTNKGLRFIIQNLTPGMLEHLADKHSRIITAPKTDCHKKQYSKAGQDAHIKRYIGRSFTYNPDAVSIRDLFETHSSKNIAVVRNSLPENLNFVLYSVGIDHKVKNNDNLEKSIAHNRRLSAVFSMLTSKQLPTPTIIAKLSCLLKRFVSREKNGLGKLDQDEPLTFLLQSIQKIPFNEFKTVENKSISKQFFQLMQKSIDAAVLSFINQKAHTPVRTILFNPCRTLGTILDLEKLILPYGIAVRIFDETRSFTKKVTKSLYPNGSTQTVHVAHFFDTFHEINGPARYAQELAVLSSTSEIDYKILTCGNQTSQFGEHVFPTNMSFTPELYTAQKLQIPSLVDVINHCYRENYTHFHAATPGPLGLMALLAAKRLFKVPFFVTHHTDFAKYLGSYTQDIHVEETVWELLKQFYSQADIVFALSCDSKNDLIHHGIDKNKIRLLRRGIDTKRFHPQRAKRATADFMLITSCRLAKDKGLEYLIPAIKELLGKRKDICWKFIGDGPYKETFRHELDGYNVLFTGFLTGDTYVKALQNADLFVFPSIADTFGQTPMEAQACGVPVIITNRGGPKDNVLDGETGLIVEGKCSSALLEGIESVLDKDLLQQMGQKARANVAERSFENAFQELCKHYTL</sequence>
<dbReference type="InterPro" id="IPR050194">
    <property type="entry name" value="Glycosyltransferase_grp1"/>
</dbReference>
<evidence type="ECO:0000259" key="1">
    <source>
        <dbReference type="Pfam" id="PF00534"/>
    </source>
</evidence>
<dbReference type="SUPFAM" id="SSF89550">
    <property type="entry name" value="PHP domain-like"/>
    <property type="match status" value="1"/>
</dbReference>
<name>A0ABS3AU12_9BACT</name>
<dbReference type="PANTHER" id="PTHR45947:SF3">
    <property type="entry name" value="SULFOQUINOVOSYL TRANSFERASE SQD2"/>
    <property type="match status" value="1"/>
</dbReference>
<evidence type="ECO:0000313" key="4">
    <source>
        <dbReference type="Proteomes" id="UP000717534"/>
    </source>
</evidence>
<dbReference type="EMBL" id="JAFITO010000002">
    <property type="protein sequence ID" value="MBN4068010.1"/>
    <property type="molecule type" value="Genomic_DNA"/>
</dbReference>
<organism evidence="3 4">
    <name type="scientific">Desulfotalea psychrophila</name>
    <dbReference type="NCBI Taxonomy" id="84980"/>
    <lineage>
        <taxon>Bacteria</taxon>
        <taxon>Pseudomonadati</taxon>
        <taxon>Thermodesulfobacteriota</taxon>
        <taxon>Desulfobulbia</taxon>
        <taxon>Desulfobulbales</taxon>
        <taxon>Desulfocapsaceae</taxon>
        <taxon>Desulfotalea</taxon>
    </lineage>
</organism>
<dbReference type="Gene3D" id="3.40.50.2000">
    <property type="entry name" value="Glycogen Phosphorylase B"/>
    <property type="match status" value="2"/>
</dbReference>
<dbReference type="PANTHER" id="PTHR45947">
    <property type="entry name" value="SULFOQUINOVOSYL TRANSFERASE SQD2"/>
    <property type="match status" value="1"/>
</dbReference>
<accession>A0ABS3AU12</accession>
<reference evidence="3 4" key="1">
    <citation type="submission" date="2021-02" db="EMBL/GenBank/DDBJ databases">
        <title>Activity-based single-cell genomes from oceanic crustal fluid captures similar information to metagenomic and metatranscriptomic surveys with orders of magnitude less sampling.</title>
        <authorList>
            <person name="D'Angelo T.S."/>
            <person name="Orcutt B.N."/>
        </authorList>
    </citation>
    <scope>NUCLEOTIDE SEQUENCE [LARGE SCALE GENOMIC DNA]</scope>
    <source>
        <strain evidence="3">AH-315-G02</strain>
    </source>
</reference>
<comment type="caution">
    <text evidence="3">The sequence shown here is derived from an EMBL/GenBank/DDBJ whole genome shotgun (WGS) entry which is preliminary data.</text>
</comment>
<keyword evidence="4" id="KW-1185">Reference proteome</keyword>
<dbReference type="Pfam" id="PF13439">
    <property type="entry name" value="Glyco_transf_4"/>
    <property type="match status" value="1"/>
</dbReference>
<dbReference type="Gene3D" id="3.20.20.140">
    <property type="entry name" value="Metal-dependent hydrolases"/>
    <property type="match status" value="1"/>
</dbReference>
<dbReference type="InterPro" id="IPR016195">
    <property type="entry name" value="Pol/histidinol_Pase-like"/>
</dbReference>
<feature type="domain" description="Glycosyltransferase subfamily 4-like N-terminal" evidence="2">
    <location>
        <begin position="471"/>
        <end position="640"/>
    </location>
</feature>
<dbReference type="InterPro" id="IPR001296">
    <property type="entry name" value="Glyco_trans_1"/>
</dbReference>
<evidence type="ECO:0000313" key="3">
    <source>
        <dbReference type="EMBL" id="MBN4068010.1"/>
    </source>
</evidence>